<comment type="caution">
    <text evidence="1">The sequence shown here is derived from an EMBL/GenBank/DDBJ whole genome shotgun (WGS) entry which is preliminary data.</text>
</comment>
<evidence type="ECO:0000313" key="1">
    <source>
        <dbReference type="EMBL" id="KKL12955.1"/>
    </source>
</evidence>
<gene>
    <name evidence="1" type="ORF">LCGC14_2530600</name>
</gene>
<organism evidence="1">
    <name type="scientific">marine sediment metagenome</name>
    <dbReference type="NCBI Taxonomy" id="412755"/>
    <lineage>
        <taxon>unclassified sequences</taxon>
        <taxon>metagenomes</taxon>
        <taxon>ecological metagenomes</taxon>
    </lineage>
</organism>
<dbReference type="EMBL" id="LAZR01041056">
    <property type="protein sequence ID" value="KKL12955.1"/>
    <property type="molecule type" value="Genomic_DNA"/>
</dbReference>
<sequence length="70" mass="7967">MSRMGQELVNMAESIDTMAIAQACIEALHERGINHNSTANVERLWGLFALHEMEQALDRTIQMYGSTWED</sequence>
<reference evidence="1" key="1">
    <citation type="journal article" date="2015" name="Nature">
        <title>Complex archaea that bridge the gap between prokaryotes and eukaryotes.</title>
        <authorList>
            <person name="Spang A."/>
            <person name="Saw J.H."/>
            <person name="Jorgensen S.L."/>
            <person name="Zaremba-Niedzwiedzka K."/>
            <person name="Martijn J."/>
            <person name="Lind A.E."/>
            <person name="van Eijk R."/>
            <person name="Schleper C."/>
            <person name="Guy L."/>
            <person name="Ettema T.J."/>
        </authorList>
    </citation>
    <scope>NUCLEOTIDE SEQUENCE</scope>
</reference>
<dbReference type="AlphaFoldDB" id="A0A0F9AU35"/>
<proteinExistence type="predicted"/>
<protein>
    <submittedName>
        <fullName evidence="1">Uncharacterized protein</fullName>
    </submittedName>
</protein>
<accession>A0A0F9AU35</accession>
<name>A0A0F9AU35_9ZZZZ</name>